<evidence type="ECO:0000313" key="4">
    <source>
        <dbReference type="Proteomes" id="UP001189429"/>
    </source>
</evidence>
<accession>A0ABN9RQK5</accession>
<name>A0ABN9RQK5_9DINO</name>
<evidence type="ECO:0000256" key="1">
    <source>
        <dbReference type="SAM" id="Coils"/>
    </source>
</evidence>
<evidence type="ECO:0000256" key="2">
    <source>
        <dbReference type="SAM" id="MobiDB-lite"/>
    </source>
</evidence>
<keyword evidence="4" id="KW-1185">Reference proteome</keyword>
<dbReference type="EMBL" id="CAUYUJ010007266">
    <property type="protein sequence ID" value="CAK0820127.1"/>
    <property type="molecule type" value="Genomic_DNA"/>
</dbReference>
<feature type="region of interest" description="Disordered" evidence="2">
    <location>
        <begin position="73"/>
        <end position="115"/>
    </location>
</feature>
<feature type="coiled-coil region" evidence="1">
    <location>
        <begin position="5"/>
        <end position="60"/>
    </location>
</feature>
<keyword evidence="1" id="KW-0175">Coiled coil</keyword>
<dbReference type="Proteomes" id="UP001189429">
    <property type="component" value="Unassembled WGS sequence"/>
</dbReference>
<sequence>MKQQRQQFESRMTSFQEQFEEYKAKTTAELQVQEILNARRAEALRNMEDERQRHVKARTKPTARISALAPIANPMLGSAPPSGIAPVANPLLGSGPPGAELTSLPNGDADEESEARYEQYMLAKDTRYRVDDMGMDTAWRDYQLSQPAPSTLPARKAMPKFRVERARKANSVGPHAPVATEDALRPEHSVRPVPLRQLELPAPHTAR</sequence>
<proteinExistence type="predicted"/>
<protein>
    <submittedName>
        <fullName evidence="3">Uncharacterized protein</fullName>
    </submittedName>
</protein>
<feature type="region of interest" description="Disordered" evidence="2">
    <location>
        <begin position="166"/>
        <end position="207"/>
    </location>
</feature>
<gene>
    <name evidence="3" type="ORF">PCOR1329_LOCUS21924</name>
</gene>
<evidence type="ECO:0000313" key="3">
    <source>
        <dbReference type="EMBL" id="CAK0820127.1"/>
    </source>
</evidence>
<reference evidence="3" key="1">
    <citation type="submission" date="2023-10" db="EMBL/GenBank/DDBJ databases">
        <authorList>
            <person name="Chen Y."/>
            <person name="Shah S."/>
            <person name="Dougan E. K."/>
            <person name="Thang M."/>
            <person name="Chan C."/>
        </authorList>
    </citation>
    <scope>NUCLEOTIDE SEQUENCE [LARGE SCALE GENOMIC DNA]</scope>
</reference>
<comment type="caution">
    <text evidence="3">The sequence shown here is derived from an EMBL/GenBank/DDBJ whole genome shotgun (WGS) entry which is preliminary data.</text>
</comment>
<organism evidence="3 4">
    <name type="scientific">Prorocentrum cordatum</name>
    <dbReference type="NCBI Taxonomy" id="2364126"/>
    <lineage>
        <taxon>Eukaryota</taxon>
        <taxon>Sar</taxon>
        <taxon>Alveolata</taxon>
        <taxon>Dinophyceae</taxon>
        <taxon>Prorocentrales</taxon>
        <taxon>Prorocentraceae</taxon>
        <taxon>Prorocentrum</taxon>
    </lineage>
</organism>